<evidence type="ECO:0000256" key="1">
    <source>
        <dbReference type="SAM" id="Coils"/>
    </source>
</evidence>
<evidence type="ECO:0000313" key="4">
    <source>
        <dbReference type="Proteomes" id="UP000634136"/>
    </source>
</evidence>
<evidence type="ECO:0000313" key="3">
    <source>
        <dbReference type="EMBL" id="KAF7842506.1"/>
    </source>
</evidence>
<dbReference type="Proteomes" id="UP000634136">
    <property type="component" value="Unassembled WGS sequence"/>
</dbReference>
<comment type="caution">
    <text evidence="3">The sequence shown here is derived from an EMBL/GenBank/DDBJ whole genome shotgun (WGS) entry which is preliminary data.</text>
</comment>
<feature type="region of interest" description="Disordered" evidence="2">
    <location>
        <begin position="62"/>
        <end position="104"/>
    </location>
</feature>
<feature type="coiled-coil region" evidence="1">
    <location>
        <begin position="155"/>
        <end position="182"/>
    </location>
</feature>
<organism evidence="3 4">
    <name type="scientific">Senna tora</name>
    <dbReference type="NCBI Taxonomy" id="362788"/>
    <lineage>
        <taxon>Eukaryota</taxon>
        <taxon>Viridiplantae</taxon>
        <taxon>Streptophyta</taxon>
        <taxon>Embryophyta</taxon>
        <taxon>Tracheophyta</taxon>
        <taxon>Spermatophyta</taxon>
        <taxon>Magnoliopsida</taxon>
        <taxon>eudicotyledons</taxon>
        <taxon>Gunneridae</taxon>
        <taxon>Pentapetalae</taxon>
        <taxon>rosids</taxon>
        <taxon>fabids</taxon>
        <taxon>Fabales</taxon>
        <taxon>Fabaceae</taxon>
        <taxon>Caesalpinioideae</taxon>
        <taxon>Cassia clade</taxon>
        <taxon>Senna</taxon>
    </lineage>
</organism>
<feature type="compositionally biased region" description="Basic and acidic residues" evidence="2">
    <location>
        <begin position="91"/>
        <end position="103"/>
    </location>
</feature>
<keyword evidence="1" id="KW-0175">Coiled coil</keyword>
<gene>
    <name evidence="3" type="ORF">G2W53_004804</name>
</gene>
<evidence type="ECO:0000256" key="2">
    <source>
        <dbReference type="SAM" id="MobiDB-lite"/>
    </source>
</evidence>
<dbReference type="EMBL" id="JAAIUW010000002">
    <property type="protein sequence ID" value="KAF7842506.1"/>
    <property type="molecule type" value="Genomic_DNA"/>
</dbReference>
<protein>
    <submittedName>
        <fullName evidence="3">Uncharacterized protein</fullName>
    </submittedName>
</protein>
<name>A0A835CIH7_9FABA</name>
<reference evidence="3" key="1">
    <citation type="submission" date="2020-09" db="EMBL/GenBank/DDBJ databases">
        <title>Genome-Enabled Discovery of Anthraquinone Biosynthesis in Senna tora.</title>
        <authorList>
            <person name="Kang S.-H."/>
            <person name="Pandey R.P."/>
            <person name="Lee C.-M."/>
            <person name="Sim J.-S."/>
            <person name="Jeong J.-T."/>
            <person name="Choi B.-S."/>
            <person name="Jung M."/>
            <person name="Ginzburg D."/>
            <person name="Zhao K."/>
            <person name="Won S.Y."/>
            <person name="Oh T.-J."/>
            <person name="Yu Y."/>
            <person name="Kim N.-H."/>
            <person name="Lee O.R."/>
            <person name="Lee T.-H."/>
            <person name="Bashyal P."/>
            <person name="Kim T.-S."/>
            <person name="Lee W.-H."/>
            <person name="Kawkins C."/>
            <person name="Kim C.-K."/>
            <person name="Kim J.S."/>
            <person name="Ahn B.O."/>
            <person name="Rhee S.Y."/>
            <person name="Sohng J.K."/>
        </authorList>
    </citation>
    <scope>NUCLEOTIDE SEQUENCE</scope>
    <source>
        <tissue evidence="3">Leaf</tissue>
    </source>
</reference>
<accession>A0A835CIH7</accession>
<sequence>MARIQVKKVINSTPINKRKIEVDSSVSYKKSKFEIDDNKKEEKKVEEIEVTNKSAPRKKLCLESKLKRPPSKTNGELEKKQISRSSITENIKNEEKEEIKTTDKSGLSTKSYLMNVKHRLPPSLVVSQVKKAINSTTMIKRKIEVDSSMSPEKSKFKIDDNKKEEKKEVEEVEKQVDKIDVTNKSEPPKKLCLKIKLKLPPSKTINRELQHKQISQLTIVENKEKKFEKIKAINKSNHSTKSCPMNSTPLVVQEINMKPKEHFLDTLLASQEILLDFGRKEKAEKLKKEREAARLSIENMKRTVFIDDNLRWGEEMERLMSA</sequence>
<keyword evidence="4" id="KW-1185">Reference proteome</keyword>
<dbReference type="AlphaFoldDB" id="A0A835CIH7"/>
<proteinExistence type="predicted"/>